<keyword evidence="3" id="KW-1185">Reference proteome</keyword>
<sequence>MKKIEIYVATHKDYIFPDIEIYRPIHVGKALSDLELNIQTDNSGENISYLNKNFCELTALYWMWKNSDAEVLGLVHYRRYFSGSAALLQEHKIFNVADYQEKQGVNVIVAKKVTFLKSIEKFWKFNKKNYFSNYEQFCLNHFSKDWDELGKTINTLYPEYVKSFEHISNSKMGLSLYNMFIADRAFVDGYCEWLFTILFALKEKINIDDYDTYQARLYGFLSERLLNVYIYHHRKEINLSYQDVLMLE</sequence>
<dbReference type="AlphaFoldDB" id="A0A6G8RY40"/>
<accession>A0A6G8RY40</accession>
<dbReference type="EMBL" id="CP049801">
    <property type="protein sequence ID" value="QIO06849.1"/>
    <property type="molecule type" value="Genomic_DNA"/>
</dbReference>
<feature type="domain" description="DUF4422" evidence="1">
    <location>
        <begin position="6"/>
        <end position="233"/>
    </location>
</feature>
<dbReference type="Pfam" id="PF14393">
    <property type="entry name" value="DUF4422"/>
    <property type="match status" value="1"/>
</dbReference>
<gene>
    <name evidence="2" type="ORF">G8E00_13315</name>
</gene>
<evidence type="ECO:0000313" key="3">
    <source>
        <dbReference type="Proteomes" id="UP000502297"/>
    </source>
</evidence>
<reference evidence="2 3" key="1">
    <citation type="submission" date="2020-03" db="EMBL/GenBank/DDBJ databases">
        <authorList>
            <person name="Zhu W."/>
        </authorList>
    </citation>
    <scope>NUCLEOTIDE SEQUENCE [LARGE SCALE GENOMIC DNA]</scope>
    <source>
        <strain evidence="2 3">323-1</strain>
    </source>
</reference>
<dbReference type="Proteomes" id="UP000502297">
    <property type="component" value="Chromosome"/>
</dbReference>
<evidence type="ECO:0000313" key="2">
    <source>
        <dbReference type="EMBL" id="QIO06849.1"/>
    </source>
</evidence>
<dbReference type="KEGG" id="asha:G8E00_13315"/>
<evidence type="ECO:0000259" key="1">
    <source>
        <dbReference type="Pfam" id="PF14393"/>
    </source>
</evidence>
<proteinExistence type="predicted"/>
<organism evidence="2 3">
    <name type="scientific">Acinetobacter shaoyimingii</name>
    <dbReference type="NCBI Taxonomy" id="2715164"/>
    <lineage>
        <taxon>Bacteria</taxon>
        <taxon>Pseudomonadati</taxon>
        <taxon>Pseudomonadota</taxon>
        <taxon>Gammaproteobacteria</taxon>
        <taxon>Moraxellales</taxon>
        <taxon>Moraxellaceae</taxon>
        <taxon>Acinetobacter</taxon>
    </lineage>
</organism>
<protein>
    <submittedName>
        <fullName evidence="2">DUF4422 domain-containing protein</fullName>
    </submittedName>
</protein>
<dbReference type="RefSeq" id="WP_166225325.1">
    <property type="nucleotide sequence ID" value="NZ_CP049801.1"/>
</dbReference>
<dbReference type="InterPro" id="IPR025536">
    <property type="entry name" value="DUF4422"/>
</dbReference>
<name>A0A6G8RY40_9GAMM</name>